<name>A0AAN6LZE6_9PLEO</name>
<dbReference type="Proteomes" id="UP001280581">
    <property type="component" value="Unassembled WGS sequence"/>
</dbReference>
<keyword evidence="4" id="KW-0479">Metal-binding</keyword>
<feature type="binding site" evidence="3">
    <location>
        <begin position="25"/>
        <end position="32"/>
    </location>
    <ligand>
        <name>GTP</name>
        <dbReference type="ChEBI" id="CHEBI:37565"/>
    </ligand>
</feature>
<feature type="binding site" evidence="4">
    <location>
        <position position="32"/>
    </location>
    <ligand>
        <name>Mg(2+)</name>
        <dbReference type="ChEBI" id="CHEBI:18420"/>
    </ligand>
</feature>
<dbReference type="PRINTS" id="PR00328">
    <property type="entry name" value="SAR1GTPBP"/>
</dbReference>
<evidence type="ECO:0000256" key="5">
    <source>
        <dbReference type="SAM" id="MobiDB-lite"/>
    </source>
</evidence>
<dbReference type="GO" id="GO:0046872">
    <property type="term" value="F:metal ion binding"/>
    <property type="evidence" value="ECO:0007669"/>
    <property type="project" value="UniProtKB-KW"/>
</dbReference>
<dbReference type="InterPro" id="IPR024156">
    <property type="entry name" value="Small_GTPase_ARF"/>
</dbReference>
<evidence type="ECO:0008006" key="8">
    <source>
        <dbReference type="Google" id="ProtNLM"/>
    </source>
</evidence>
<dbReference type="Gene3D" id="3.40.50.300">
    <property type="entry name" value="P-loop containing nucleotide triphosphate hydrolases"/>
    <property type="match status" value="1"/>
</dbReference>
<proteinExistence type="predicted"/>
<keyword evidence="4" id="KW-0460">Magnesium</keyword>
<organism evidence="6 7">
    <name type="scientific">Pseudopithomyces chartarum</name>
    <dbReference type="NCBI Taxonomy" id="1892770"/>
    <lineage>
        <taxon>Eukaryota</taxon>
        <taxon>Fungi</taxon>
        <taxon>Dikarya</taxon>
        <taxon>Ascomycota</taxon>
        <taxon>Pezizomycotina</taxon>
        <taxon>Dothideomycetes</taxon>
        <taxon>Pleosporomycetidae</taxon>
        <taxon>Pleosporales</taxon>
        <taxon>Massarineae</taxon>
        <taxon>Didymosphaeriaceae</taxon>
        <taxon>Pseudopithomyces</taxon>
    </lineage>
</organism>
<dbReference type="PANTHER" id="PTHR11711">
    <property type="entry name" value="ADP RIBOSYLATION FACTOR-RELATED"/>
    <property type="match status" value="1"/>
</dbReference>
<feature type="region of interest" description="Disordered" evidence="5">
    <location>
        <begin position="195"/>
        <end position="217"/>
    </location>
</feature>
<evidence type="ECO:0000256" key="1">
    <source>
        <dbReference type="ARBA" id="ARBA00022741"/>
    </source>
</evidence>
<dbReference type="SMART" id="SM00177">
    <property type="entry name" value="ARF"/>
    <property type="match status" value="1"/>
</dbReference>
<feature type="binding site" evidence="4">
    <location>
        <position position="49"/>
    </location>
    <ligand>
        <name>Mg(2+)</name>
        <dbReference type="ChEBI" id="CHEBI:18420"/>
    </ligand>
</feature>
<reference evidence="6 7" key="1">
    <citation type="submission" date="2021-02" db="EMBL/GenBank/DDBJ databases">
        <title>Genome assembly of Pseudopithomyces chartarum.</title>
        <authorList>
            <person name="Jauregui R."/>
            <person name="Singh J."/>
            <person name="Voisey C."/>
        </authorList>
    </citation>
    <scope>NUCLEOTIDE SEQUENCE [LARGE SCALE GENOMIC DNA]</scope>
    <source>
        <strain evidence="6 7">AGR01</strain>
    </source>
</reference>
<gene>
    <name evidence="6" type="ORF">GRF29_28g547332</name>
</gene>
<dbReference type="EMBL" id="WVTA01000004">
    <property type="protein sequence ID" value="KAK3213640.1"/>
    <property type="molecule type" value="Genomic_DNA"/>
</dbReference>
<evidence type="ECO:0000256" key="2">
    <source>
        <dbReference type="ARBA" id="ARBA00023134"/>
    </source>
</evidence>
<dbReference type="AlphaFoldDB" id="A0AAN6LZE6"/>
<keyword evidence="1 3" id="KW-0547">Nucleotide-binding</keyword>
<comment type="caution">
    <text evidence="6">The sequence shown here is derived from an EMBL/GenBank/DDBJ whole genome shotgun (WGS) entry which is preliminary data.</text>
</comment>
<accession>A0AAN6LZE6</accession>
<dbReference type="InterPro" id="IPR027417">
    <property type="entry name" value="P-loop_NTPase"/>
</dbReference>
<feature type="binding site" evidence="3">
    <location>
        <position position="71"/>
    </location>
    <ligand>
        <name>GTP</name>
        <dbReference type="ChEBI" id="CHEBI:37565"/>
    </ligand>
</feature>
<dbReference type="Pfam" id="PF00025">
    <property type="entry name" value="Arf"/>
    <property type="match status" value="1"/>
</dbReference>
<protein>
    <recommendedName>
        <fullName evidence="8">ADP-ribosylation factor</fullName>
    </recommendedName>
</protein>
<evidence type="ECO:0000256" key="3">
    <source>
        <dbReference type="PIRSR" id="PIRSR606689-1"/>
    </source>
</evidence>
<sequence>MLKFITSLFTPNAKASAQSRGLLLGLDGAGKTTLLHKLRGGEVTTSIPTIGFNVETFESRDWGVRSWDVGGCDKMRPLWKHFLDDISFVLFLIDLNDEDRLAEAAEELALFYRMVKNKEHDSSHFFIIFTKEDLLPKPNREKAIANATSRIKTSLQPHLVDTLPLHFLNTPNLNLRTATNLNPALSHIKTLLSPSPPHPPPSFINPSSHPPTPLPPSHTDLLSLIHTHNSTAEPSDAIFWDGFLTAKLPAWDHYAHLRAGGGVYGTFGEAERGGAGEVWEDGTLDDDGVLDGEVGGGEERGERGLVGKETFSGGAGGESGVDGWGVVEGVLFEGGDV</sequence>
<dbReference type="PROSITE" id="PS51417">
    <property type="entry name" value="ARF"/>
    <property type="match status" value="1"/>
</dbReference>
<evidence type="ECO:0000256" key="4">
    <source>
        <dbReference type="PIRSR" id="PIRSR606689-2"/>
    </source>
</evidence>
<feature type="compositionally biased region" description="Pro residues" evidence="5">
    <location>
        <begin position="195"/>
        <end position="216"/>
    </location>
</feature>
<dbReference type="SUPFAM" id="SSF52540">
    <property type="entry name" value="P-loop containing nucleoside triphosphate hydrolases"/>
    <property type="match status" value="1"/>
</dbReference>
<evidence type="ECO:0000313" key="6">
    <source>
        <dbReference type="EMBL" id="KAK3213640.1"/>
    </source>
</evidence>
<dbReference type="GO" id="GO:0005525">
    <property type="term" value="F:GTP binding"/>
    <property type="evidence" value="ECO:0007669"/>
    <property type="project" value="UniProtKB-KW"/>
</dbReference>
<dbReference type="SMART" id="SM00178">
    <property type="entry name" value="SAR"/>
    <property type="match status" value="1"/>
</dbReference>
<dbReference type="InterPro" id="IPR006689">
    <property type="entry name" value="Small_GTPase_ARF/SAR"/>
</dbReference>
<dbReference type="GO" id="GO:0003924">
    <property type="term" value="F:GTPase activity"/>
    <property type="evidence" value="ECO:0007669"/>
    <property type="project" value="InterPro"/>
</dbReference>
<keyword evidence="2 3" id="KW-0342">GTP-binding</keyword>
<evidence type="ECO:0000313" key="7">
    <source>
        <dbReference type="Proteomes" id="UP001280581"/>
    </source>
</evidence>
<keyword evidence="7" id="KW-1185">Reference proteome</keyword>